<dbReference type="GeneID" id="81209665"/>
<dbReference type="EMBL" id="JBHSWX010000012">
    <property type="protein sequence ID" value="MFC6786581.1"/>
    <property type="molecule type" value="Genomic_DNA"/>
</dbReference>
<evidence type="ECO:0000259" key="4">
    <source>
        <dbReference type="PROSITE" id="PS51462"/>
    </source>
</evidence>
<dbReference type="CDD" id="cd03424">
    <property type="entry name" value="NUDIX_ADPRase_Nudt5_UGPPase_Nudt14"/>
    <property type="match status" value="1"/>
</dbReference>
<dbReference type="AlphaFoldDB" id="A0ABD5TBE6"/>
<comment type="caution">
    <text evidence="5">The sequence shown here is derived from an EMBL/GenBank/DDBJ whole genome shotgun (WGS) entry which is preliminary data.</text>
</comment>
<proteinExistence type="predicted"/>
<evidence type="ECO:0000256" key="3">
    <source>
        <dbReference type="SAM" id="MobiDB-lite"/>
    </source>
</evidence>
<feature type="domain" description="Nudix hydrolase" evidence="4">
    <location>
        <begin position="86"/>
        <end position="217"/>
    </location>
</feature>
<evidence type="ECO:0000256" key="1">
    <source>
        <dbReference type="ARBA" id="ARBA00001946"/>
    </source>
</evidence>
<evidence type="ECO:0000313" key="5">
    <source>
        <dbReference type="EMBL" id="MFC6786581.1"/>
    </source>
</evidence>
<dbReference type="GO" id="GO:0016787">
    <property type="term" value="F:hydrolase activity"/>
    <property type="evidence" value="ECO:0007669"/>
    <property type="project" value="UniProtKB-KW"/>
</dbReference>
<dbReference type="InterPro" id="IPR000086">
    <property type="entry name" value="NUDIX_hydrolase_dom"/>
</dbReference>
<accession>A0ABD5TBE6</accession>
<dbReference type="EC" id="3.6.-.-" evidence="5"/>
<dbReference type="PANTHER" id="PTHR11839">
    <property type="entry name" value="UDP/ADP-SUGAR PYROPHOSPHATASE"/>
    <property type="match status" value="1"/>
</dbReference>
<comment type="cofactor">
    <cofactor evidence="1">
        <name>Mg(2+)</name>
        <dbReference type="ChEBI" id="CHEBI:18420"/>
    </cofactor>
</comment>
<feature type="compositionally biased region" description="Basic and acidic residues" evidence="3">
    <location>
        <begin position="1"/>
        <end position="18"/>
    </location>
</feature>
<feature type="region of interest" description="Disordered" evidence="3">
    <location>
        <begin position="1"/>
        <end position="52"/>
    </location>
</feature>
<dbReference type="SUPFAM" id="SSF55811">
    <property type="entry name" value="Nudix"/>
    <property type="match status" value="1"/>
</dbReference>
<organism evidence="5 6">
    <name type="scientific">Halobaculum halobium</name>
    <dbReference type="NCBI Taxonomy" id="3032281"/>
    <lineage>
        <taxon>Archaea</taxon>
        <taxon>Methanobacteriati</taxon>
        <taxon>Methanobacteriota</taxon>
        <taxon>Stenosarchaea group</taxon>
        <taxon>Halobacteria</taxon>
        <taxon>Halobacteriales</taxon>
        <taxon>Haloferacaceae</taxon>
        <taxon>Halobaculum</taxon>
    </lineage>
</organism>
<dbReference type="PANTHER" id="PTHR11839:SF18">
    <property type="entry name" value="NUDIX HYDROLASE DOMAIN-CONTAINING PROTEIN"/>
    <property type="match status" value="1"/>
</dbReference>
<dbReference type="InterPro" id="IPR015797">
    <property type="entry name" value="NUDIX_hydrolase-like_dom_sf"/>
</dbReference>
<evidence type="ECO:0000256" key="2">
    <source>
        <dbReference type="ARBA" id="ARBA00022801"/>
    </source>
</evidence>
<protein>
    <submittedName>
        <fullName evidence="5">NUDIX hydrolase</fullName>
        <ecNumber evidence="5">3.6.-.-</ecNumber>
    </submittedName>
</protein>
<reference evidence="5 6" key="1">
    <citation type="journal article" date="2019" name="Int. J. Syst. Evol. Microbiol.">
        <title>The Global Catalogue of Microorganisms (GCM) 10K type strain sequencing project: providing services to taxonomists for standard genome sequencing and annotation.</title>
        <authorList>
            <consortium name="The Broad Institute Genomics Platform"/>
            <consortium name="The Broad Institute Genome Sequencing Center for Infectious Disease"/>
            <person name="Wu L."/>
            <person name="Ma J."/>
        </authorList>
    </citation>
    <scope>NUCLEOTIDE SEQUENCE [LARGE SCALE GENOMIC DNA]</scope>
    <source>
        <strain evidence="5 6">SYNS20</strain>
    </source>
</reference>
<sequence length="224" mass="24669">MSDDTRDHPHDGENDANRAADAADATDATDEWTSDEPAFGDGRRHDWPGEPDWPVLETVVEYETGWQTAGYDLVEHPDGSTKKYYWSELATAVVVVARAGDDLLVVEQYRPTVRNTQLELPAGIVEAGESYTEAGRRELREETGFAADSLSLLGEVQCTTGLLRHTRGFVFAEGLEPVGQELDDNEYLVPRTVPVEEVVDVVRSPPTNDATLEGILLAREEGLL</sequence>
<dbReference type="PROSITE" id="PS51462">
    <property type="entry name" value="NUDIX"/>
    <property type="match status" value="1"/>
</dbReference>
<dbReference type="RefSeq" id="WP_284060805.1">
    <property type="nucleotide sequence ID" value="NZ_CP126158.1"/>
</dbReference>
<name>A0ABD5TBE6_9EURY</name>
<keyword evidence="6" id="KW-1185">Reference proteome</keyword>
<dbReference type="Gene3D" id="3.90.79.10">
    <property type="entry name" value="Nucleoside Triphosphate Pyrophosphohydrolase"/>
    <property type="match status" value="1"/>
</dbReference>
<evidence type="ECO:0000313" key="6">
    <source>
        <dbReference type="Proteomes" id="UP001596443"/>
    </source>
</evidence>
<keyword evidence="2 5" id="KW-0378">Hydrolase</keyword>
<dbReference type="Pfam" id="PF00293">
    <property type="entry name" value="NUDIX"/>
    <property type="match status" value="1"/>
</dbReference>
<dbReference type="Proteomes" id="UP001596443">
    <property type="component" value="Unassembled WGS sequence"/>
</dbReference>
<gene>
    <name evidence="5" type="ORF">ACFQFD_11435</name>
</gene>